<dbReference type="Proteomes" id="UP000176651">
    <property type="component" value="Unassembled WGS sequence"/>
</dbReference>
<keyword evidence="1" id="KW-0732">Signal</keyword>
<feature type="signal peptide" evidence="1">
    <location>
        <begin position="1"/>
        <end position="26"/>
    </location>
</feature>
<evidence type="ECO:0000313" key="2">
    <source>
        <dbReference type="EMBL" id="OGB74524.1"/>
    </source>
</evidence>
<comment type="caution">
    <text evidence="2">The sequence shown here is derived from an EMBL/GenBank/DDBJ whole genome shotgun (WGS) entry which is preliminary data.</text>
</comment>
<dbReference type="SUPFAM" id="SSF52833">
    <property type="entry name" value="Thioredoxin-like"/>
    <property type="match status" value="1"/>
</dbReference>
<dbReference type="PANTHER" id="PTHR34573">
    <property type="entry name" value="VKC DOMAIN-CONTAINING PROTEIN"/>
    <property type="match status" value="1"/>
</dbReference>
<sequence>MRKLQLIRPLILAVAALILLSAAGCALRSAPGQYDNLAKHLTASGIKMYGAYWCSACQYQKDLLGKSWQYIDYVECGISDQPQQAETCEAAGVKKYPTWEFANGERVEGVLSPQELAEKSGFLDQQVTTQ</sequence>
<dbReference type="STRING" id="1798535.A2V68_02855"/>
<dbReference type="Gene3D" id="3.40.30.10">
    <property type="entry name" value="Glutaredoxin"/>
    <property type="match status" value="1"/>
</dbReference>
<organism evidence="2 3">
    <name type="scientific">candidate division Kazan bacterium RBG_13_50_9</name>
    <dbReference type="NCBI Taxonomy" id="1798535"/>
    <lineage>
        <taxon>Bacteria</taxon>
        <taxon>Bacteria division Kazan-3B-28</taxon>
    </lineage>
</organism>
<feature type="chain" id="PRO_5009512985" description="Thioredoxin domain-containing protein" evidence="1">
    <location>
        <begin position="27"/>
        <end position="130"/>
    </location>
</feature>
<evidence type="ECO:0008006" key="4">
    <source>
        <dbReference type="Google" id="ProtNLM"/>
    </source>
</evidence>
<dbReference type="EMBL" id="META01000001">
    <property type="protein sequence ID" value="OGB74524.1"/>
    <property type="molecule type" value="Genomic_DNA"/>
</dbReference>
<dbReference type="PROSITE" id="PS51257">
    <property type="entry name" value="PROKAR_LIPOPROTEIN"/>
    <property type="match status" value="1"/>
</dbReference>
<dbReference type="InterPro" id="IPR036249">
    <property type="entry name" value="Thioredoxin-like_sf"/>
</dbReference>
<name>A0A1F4NSQ2_UNCK3</name>
<dbReference type="AlphaFoldDB" id="A0A1F4NSQ2"/>
<gene>
    <name evidence="2" type="ORF">A2V68_02855</name>
</gene>
<evidence type="ECO:0000313" key="3">
    <source>
        <dbReference type="Proteomes" id="UP000176651"/>
    </source>
</evidence>
<reference evidence="2 3" key="1">
    <citation type="journal article" date="2016" name="Nat. Commun.">
        <title>Thousands of microbial genomes shed light on interconnected biogeochemical processes in an aquifer system.</title>
        <authorList>
            <person name="Anantharaman K."/>
            <person name="Brown C.T."/>
            <person name="Hug L.A."/>
            <person name="Sharon I."/>
            <person name="Castelle C.J."/>
            <person name="Probst A.J."/>
            <person name="Thomas B.C."/>
            <person name="Singh A."/>
            <person name="Wilkins M.J."/>
            <person name="Karaoz U."/>
            <person name="Brodie E.L."/>
            <person name="Williams K.H."/>
            <person name="Hubbard S.S."/>
            <person name="Banfield J.F."/>
        </authorList>
    </citation>
    <scope>NUCLEOTIDE SEQUENCE [LARGE SCALE GENOMIC DNA]</scope>
</reference>
<accession>A0A1F4NSQ2</accession>
<dbReference type="PANTHER" id="PTHR34573:SF1">
    <property type="entry name" value="VITAMIN K EPOXIDE REDUCTASE DOMAIN-CONTAINING PROTEIN"/>
    <property type="match status" value="1"/>
</dbReference>
<evidence type="ECO:0000256" key="1">
    <source>
        <dbReference type="SAM" id="SignalP"/>
    </source>
</evidence>
<protein>
    <recommendedName>
        <fullName evidence="4">Thioredoxin domain-containing protein</fullName>
    </recommendedName>
</protein>
<proteinExistence type="predicted"/>